<evidence type="ECO:0000313" key="12">
    <source>
        <dbReference type="EMBL" id="JAS35533.1"/>
    </source>
</evidence>
<dbReference type="EMBL" id="GEDC01001765">
    <property type="protein sequence ID" value="JAS35533.1"/>
    <property type="molecule type" value="Transcribed_RNA"/>
</dbReference>
<evidence type="ECO:0000256" key="9">
    <source>
        <dbReference type="SAM" id="Phobius"/>
    </source>
</evidence>
<evidence type="ECO:0000256" key="2">
    <source>
        <dbReference type="ARBA" id="ARBA00009601"/>
    </source>
</evidence>
<reference evidence="12" key="1">
    <citation type="submission" date="2015-12" db="EMBL/GenBank/DDBJ databases">
        <title>De novo transcriptome assembly of four potential Pierce s Disease insect vectors from Arizona vineyards.</title>
        <authorList>
            <person name="Tassone E.E."/>
        </authorList>
    </citation>
    <scope>NUCLEOTIDE SEQUENCE</scope>
</reference>
<dbReference type="InterPro" id="IPR040464">
    <property type="entry name" value="InsP(3)kin_ATP-grasp"/>
</dbReference>
<dbReference type="GO" id="GO:0005524">
    <property type="term" value="F:ATP binding"/>
    <property type="evidence" value="ECO:0007669"/>
    <property type="project" value="UniProtKB-KW"/>
</dbReference>
<dbReference type="GO" id="GO:0052725">
    <property type="term" value="F:inositol-1,3,4-trisphosphate 6-kinase activity"/>
    <property type="evidence" value="ECO:0007669"/>
    <property type="project" value="InterPro"/>
</dbReference>
<dbReference type="InterPro" id="IPR008656">
    <property type="entry name" value="Inositol_tetrakis-P_1-kinase"/>
</dbReference>
<accession>A0A1B6EC98</accession>
<dbReference type="GO" id="GO:0032957">
    <property type="term" value="P:inositol trisphosphate metabolic process"/>
    <property type="evidence" value="ECO:0007669"/>
    <property type="project" value="InterPro"/>
</dbReference>
<evidence type="ECO:0000256" key="7">
    <source>
        <dbReference type="ARBA" id="ARBA00022840"/>
    </source>
</evidence>
<name>A0A1B6EC98_9HEMI</name>
<feature type="domain" description="Inositol-tetrakisphosphate 1-kinase N-terminal" evidence="11">
    <location>
        <begin position="11"/>
        <end position="101"/>
    </location>
</feature>
<dbReference type="Pfam" id="PF05770">
    <property type="entry name" value="Ins134_P3_kin"/>
    <property type="match status" value="1"/>
</dbReference>
<evidence type="ECO:0000256" key="8">
    <source>
        <dbReference type="ARBA" id="ARBA00022842"/>
    </source>
</evidence>
<evidence type="ECO:0000256" key="4">
    <source>
        <dbReference type="ARBA" id="ARBA00022723"/>
    </source>
</evidence>
<dbReference type="Pfam" id="PF17927">
    <property type="entry name" value="Ins134_P3_kin_N"/>
    <property type="match status" value="1"/>
</dbReference>
<evidence type="ECO:0000256" key="3">
    <source>
        <dbReference type="ARBA" id="ARBA00022679"/>
    </source>
</evidence>
<keyword evidence="9" id="KW-1133">Transmembrane helix</keyword>
<dbReference type="GO" id="GO:0052726">
    <property type="term" value="F:inositol-1,3,4-trisphosphate 5-kinase activity"/>
    <property type="evidence" value="ECO:0007669"/>
    <property type="project" value="InterPro"/>
</dbReference>
<keyword evidence="4" id="KW-0479">Metal-binding</keyword>
<keyword evidence="3" id="KW-0808">Transferase</keyword>
<keyword evidence="9" id="KW-0812">Transmembrane</keyword>
<dbReference type="InterPro" id="IPR041429">
    <property type="entry name" value="ITPK1_N"/>
</dbReference>
<evidence type="ECO:0000256" key="5">
    <source>
        <dbReference type="ARBA" id="ARBA00022741"/>
    </source>
</evidence>
<keyword evidence="5" id="KW-0547">Nucleotide-binding</keyword>
<feature type="domain" description="Inositol 1,3,4-trisphosphate 5/6-kinase ATP-grasp" evidence="10">
    <location>
        <begin position="124"/>
        <end position="179"/>
    </location>
</feature>
<keyword evidence="6" id="KW-0418">Kinase</keyword>
<dbReference type="PANTHER" id="PTHR14217:SF1">
    <property type="entry name" value="INOSITOL-TETRAKISPHOSPHATE 1-KINASE"/>
    <property type="match status" value="1"/>
</dbReference>
<sequence>MDRVKRKSSKVIGYWMSEKKSQKLNWTDFASVCREHGYSLIKINLDMPLEEQGPFTVILHKLTVIIASAIQGNAKAQATIDAVEHYIRRHPEMAVIDPLENVRKLLDRYVSYRVVHDSKLEEIDVFIPMSVELTSDDPEVNLEKIVSAGIGFPFVCKPSVGHGTSDCHKVNLTFIITSLTSGSFLLSFFIQLCI</sequence>
<comment type="cofactor">
    <cofactor evidence="1">
        <name>Mg(2+)</name>
        <dbReference type="ChEBI" id="CHEBI:18420"/>
    </cofactor>
</comment>
<comment type="similarity">
    <text evidence="2">Belongs to the ITPK1 family.</text>
</comment>
<dbReference type="Gene3D" id="3.40.50.11370">
    <property type="match status" value="1"/>
</dbReference>
<dbReference type="AlphaFoldDB" id="A0A1B6EC98"/>
<dbReference type="GO" id="GO:0000287">
    <property type="term" value="F:magnesium ion binding"/>
    <property type="evidence" value="ECO:0007669"/>
    <property type="project" value="InterPro"/>
</dbReference>
<evidence type="ECO:0000259" key="10">
    <source>
        <dbReference type="Pfam" id="PF05770"/>
    </source>
</evidence>
<evidence type="ECO:0008006" key="13">
    <source>
        <dbReference type="Google" id="ProtNLM"/>
    </source>
</evidence>
<dbReference type="PANTHER" id="PTHR14217">
    <property type="entry name" value="INOSITOL-TETRAKISPHOSPHATE 1-KINASE"/>
    <property type="match status" value="1"/>
</dbReference>
<dbReference type="GO" id="GO:0047325">
    <property type="term" value="F:inositol-3,4,5,6-tetrakisphosphate 1-kinase activity"/>
    <property type="evidence" value="ECO:0007669"/>
    <property type="project" value="InterPro"/>
</dbReference>
<dbReference type="GO" id="GO:0005737">
    <property type="term" value="C:cytoplasm"/>
    <property type="evidence" value="ECO:0007669"/>
    <property type="project" value="TreeGrafter"/>
</dbReference>
<keyword evidence="8" id="KW-0460">Magnesium</keyword>
<proteinExistence type="inferred from homology"/>
<keyword evidence="7" id="KW-0067">ATP-binding</keyword>
<evidence type="ECO:0000259" key="11">
    <source>
        <dbReference type="Pfam" id="PF17927"/>
    </source>
</evidence>
<evidence type="ECO:0000256" key="1">
    <source>
        <dbReference type="ARBA" id="ARBA00001946"/>
    </source>
</evidence>
<keyword evidence="9" id="KW-0472">Membrane</keyword>
<evidence type="ECO:0000256" key="6">
    <source>
        <dbReference type="ARBA" id="ARBA00022777"/>
    </source>
</evidence>
<gene>
    <name evidence="12" type="ORF">g.30227</name>
</gene>
<protein>
    <recommendedName>
        <fullName evidence="13">ATP-grasp domain-containing protein</fullName>
    </recommendedName>
</protein>
<organism evidence="12">
    <name type="scientific">Clastoptera arizonana</name>
    <name type="common">Arizona spittle bug</name>
    <dbReference type="NCBI Taxonomy" id="38151"/>
    <lineage>
        <taxon>Eukaryota</taxon>
        <taxon>Metazoa</taxon>
        <taxon>Ecdysozoa</taxon>
        <taxon>Arthropoda</taxon>
        <taxon>Hexapoda</taxon>
        <taxon>Insecta</taxon>
        <taxon>Pterygota</taxon>
        <taxon>Neoptera</taxon>
        <taxon>Paraneoptera</taxon>
        <taxon>Hemiptera</taxon>
        <taxon>Auchenorrhyncha</taxon>
        <taxon>Cercopoidea</taxon>
        <taxon>Clastopteridae</taxon>
        <taxon>Clastoptera</taxon>
    </lineage>
</organism>
<feature type="transmembrane region" description="Helical" evidence="9">
    <location>
        <begin position="172"/>
        <end position="192"/>
    </location>
</feature>